<dbReference type="AlphaFoldDB" id="A0A4S8QHJ2"/>
<dbReference type="PANTHER" id="PTHR43861">
    <property type="entry name" value="TRANS-ACONITATE 2-METHYLTRANSFERASE-RELATED"/>
    <property type="match status" value="1"/>
</dbReference>
<protein>
    <submittedName>
        <fullName evidence="2">Methyltransferase domain-containing protein</fullName>
    </submittedName>
</protein>
<evidence type="ECO:0000259" key="1">
    <source>
        <dbReference type="Pfam" id="PF08241"/>
    </source>
</evidence>
<gene>
    <name evidence="2" type="ORF">FAB82_15775</name>
</gene>
<reference evidence="2 3" key="2">
    <citation type="submission" date="2019-05" db="EMBL/GenBank/DDBJ databases">
        <title>Glycomyces buryatensis sp. nov.</title>
        <authorList>
            <person name="Nikitina E."/>
        </authorList>
    </citation>
    <scope>NUCLEOTIDE SEQUENCE [LARGE SCALE GENOMIC DNA]</scope>
    <source>
        <strain evidence="2 3">18</strain>
    </source>
</reference>
<feature type="domain" description="Methyltransferase type 11" evidence="1">
    <location>
        <begin position="46"/>
        <end position="139"/>
    </location>
</feature>
<dbReference type="Gene3D" id="3.40.50.150">
    <property type="entry name" value="Vaccinia Virus protein VP39"/>
    <property type="match status" value="1"/>
</dbReference>
<dbReference type="InterPro" id="IPR013216">
    <property type="entry name" value="Methyltransf_11"/>
</dbReference>
<dbReference type="InterPro" id="IPR029063">
    <property type="entry name" value="SAM-dependent_MTases_sf"/>
</dbReference>
<comment type="caution">
    <text evidence="2">The sequence shown here is derived from an EMBL/GenBank/DDBJ whole genome shotgun (WGS) entry which is preliminary data.</text>
</comment>
<keyword evidence="2" id="KW-0808">Transferase</keyword>
<reference evidence="3" key="1">
    <citation type="submission" date="2019-04" db="EMBL/GenBank/DDBJ databases">
        <title>Nocardioides xinjiangensis sp. nov.</title>
        <authorList>
            <person name="Liu S."/>
        </authorList>
    </citation>
    <scope>NUCLEOTIDE SEQUENCE [LARGE SCALE GENOMIC DNA]</scope>
    <source>
        <strain evidence="3">18</strain>
    </source>
</reference>
<dbReference type="Proteomes" id="UP000308760">
    <property type="component" value="Unassembled WGS sequence"/>
</dbReference>
<evidence type="ECO:0000313" key="2">
    <source>
        <dbReference type="EMBL" id="THV40154.1"/>
    </source>
</evidence>
<organism evidence="2 3">
    <name type="scientific">Glycomyces buryatensis</name>
    <dbReference type="NCBI Taxonomy" id="2570927"/>
    <lineage>
        <taxon>Bacteria</taxon>
        <taxon>Bacillati</taxon>
        <taxon>Actinomycetota</taxon>
        <taxon>Actinomycetes</taxon>
        <taxon>Glycomycetales</taxon>
        <taxon>Glycomycetaceae</taxon>
        <taxon>Glycomyces</taxon>
    </lineage>
</organism>
<dbReference type="CDD" id="cd02440">
    <property type="entry name" value="AdoMet_MTases"/>
    <property type="match status" value="1"/>
</dbReference>
<dbReference type="PANTHER" id="PTHR43861:SF1">
    <property type="entry name" value="TRANS-ACONITATE 2-METHYLTRANSFERASE"/>
    <property type="match status" value="1"/>
</dbReference>
<name>A0A4S8QHJ2_9ACTN</name>
<keyword evidence="2" id="KW-0489">Methyltransferase</keyword>
<keyword evidence="3" id="KW-1185">Reference proteome</keyword>
<dbReference type="SUPFAM" id="SSF53335">
    <property type="entry name" value="S-adenosyl-L-methionine-dependent methyltransferases"/>
    <property type="match status" value="1"/>
</dbReference>
<proteinExistence type="predicted"/>
<dbReference type="GO" id="GO:0008757">
    <property type="term" value="F:S-adenosylmethionine-dependent methyltransferase activity"/>
    <property type="evidence" value="ECO:0007669"/>
    <property type="project" value="InterPro"/>
</dbReference>
<dbReference type="EMBL" id="STGY01000057">
    <property type="protein sequence ID" value="THV40154.1"/>
    <property type="molecule type" value="Genomic_DNA"/>
</dbReference>
<evidence type="ECO:0000313" key="3">
    <source>
        <dbReference type="Proteomes" id="UP000308760"/>
    </source>
</evidence>
<dbReference type="RefSeq" id="WP_136535499.1">
    <property type="nucleotide sequence ID" value="NZ_STGY01000057.1"/>
</dbReference>
<sequence>MTFDTAYHGPLGEEFAAHSEQSSWNAYIDRPAMLELAGDVTGQRVLDIGCGPGHYAAALIERGAEVVGVDGSEVLLAHARKRLGEGVELLRHDLEAPLHFASDASFDAIVCALVYHHIHDRKQLLAEFLRVLRPGGRLLLSTTHPSADWRWAGGSYFSQDWIDLPSASGKLSIHYQRMTVESLLGEFLGAGFVLERLVEPQPSKALREVDPAAFDKLNQKPSLLALRLRRT</sequence>
<dbReference type="GO" id="GO:0032259">
    <property type="term" value="P:methylation"/>
    <property type="evidence" value="ECO:0007669"/>
    <property type="project" value="UniProtKB-KW"/>
</dbReference>
<dbReference type="Pfam" id="PF08241">
    <property type="entry name" value="Methyltransf_11"/>
    <property type="match status" value="1"/>
</dbReference>
<dbReference type="OrthoDB" id="5566900at2"/>
<accession>A0A4S8QHJ2</accession>